<proteinExistence type="inferred from homology"/>
<keyword evidence="5 16" id="KW-0963">Cytoplasm</keyword>
<keyword evidence="12 16" id="KW-0560">Oxidoreductase</keyword>
<keyword evidence="6 16" id="KW-0132">Cell division</keyword>
<evidence type="ECO:0000256" key="7">
    <source>
        <dbReference type="ARBA" id="ARBA00022630"/>
    </source>
</evidence>
<keyword evidence="8 16" id="KW-0274">FAD</keyword>
<evidence type="ECO:0000256" key="4">
    <source>
        <dbReference type="ARBA" id="ARBA00004752"/>
    </source>
</evidence>
<dbReference type="PANTHER" id="PTHR21071">
    <property type="entry name" value="UDP-N-ACETYLENOLPYRUVOYLGLUCOSAMINE REDUCTASE"/>
    <property type="match status" value="1"/>
</dbReference>
<comment type="function">
    <text evidence="2 16">Cell wall formation.</text>
</comment>
<feature type="domain" description="FAD-binding PCMH-type" evidence="17">
    <location>
        <begin position="37"/>
        <end position="194"/>
    </location>
</feature>
<dbReference type="InterPro" id="IPR036318">
    <property type="entry name" value="FAD-bd_PCMH-like_sf"/>
</dbReference>
<dbReference type="NCBIfam" id="TIGR00179">
    <property type="entry name" value="murB"/>
    <property type="match status" value="1"/>
</dbReference>
<evidence type="ECO:0000256" key="16">
    <source>
        <dbReference type="HAMAP-Rule" id="MF_00037"/>
    </source>
</evidence>
<dbReference type="GO" id="GO:0071555">
    <property type="term" value="P:cell wall organization"/>
    <property type="evidence" value="ECO:0007669"/>
    <property type="project" value="UniProtKB-KW"/>
</dbReference>
<dbReference type="UniPathway" id="UPA00219"/>
<dbReference type="HAMAP" id="MF_00037">
    <property type="entry name" value="MurB"/>
    <property type="match status" value="1"/>
</dbReference>
<keyword evidence="10 16" id="KW-0133">Cell shape</keyword>
<evidence type="ECO:0000256" key="9">
    <source>
        <dbReference type="ARBA" id="ARBA00022857"/>
    </source>
</evidence>
<keyword evidence="9 16" id="KW-0521">NADP</keyword>
<dbReference type="GO" id="GO:0008360">
    <property type="term" value="P:regulation of cell shape"/>
    <property type="evidence" value="ECO:0007669"/>
    <property type="project" value="UniProtKB-KW"/>
</dbReference>
<dbReference type="GO" id="GO:0071949">
    <property type="term" value="F:FAD binding"/>
    <property type="evidence" value="ECO:0007669"/>
    <property type="project" value="InterPro"/>
</dbReference>
<dbReference type="AlphaFoldDB" id="A0A7C4YEW2"/>
<evidence type="ECO:0000256" key="8">
    <source>
        <dbReference type="ARBA" id="ARBA00022827"/>
    </source>
</evidence>
<evidence type="ECO:0000256" key="1">
    <source>
        <dbReference type="ARBA" id="ARBA00001974"/>
    </source>
</evidence>
<dbReference type="InterPro" id="IPR006094">
    <property type="entry name" value="Oxid_FAD_bind_N"/>
</dbReference>
<reference evidence="18" key="1">
    <citation type="journal article" date="2020" name="mSystems">
        <title>Genome- and Community-Level Interaction Insights into Carbon Utilization and Element Cycling Functions of Hydrothermarchaeota in Hydrothermal Sediment.</title>
        <authorList>
            <person name="Zhou Z."/>
            <person name="Liu Y."/>
            <person name="Xu W."/>
            <person name="Pan J."/>
            <person name="Luo Z.H."/>
            <person name="Li M."/>
        </authorList>
    </citation>
    <scope>NUCLEOTIDE SEQUENCE [LARGE SCALE GENOMIC DNA]</scope>
    <source>
        <strain evidence="18">SpSt-780</strain>
    </source>
</reference>
<evidence type="ECO:0000313" key="18">
    <source>
        <dbReference type="EMBL" id="HGW91026.1"/>
    </source>
</evidence>
<dbReference type="SUPFAM" id="SSF56194">
    <property type="entry name" value="Uridine diphospho-N-Acetylenolpyruvylglucosamine reductase, MurB, C-terminal domain"/>
    <property type="match status" value="1"/>
</dbReference>
<evidence type="ECO:0000256" key="10">
    <source>
        <dbReference type="ARBA" id="ARBA00022960"/>
    </source>
</evidence>
<feature type="active site" description="Proton donor" evidence="16">
    <location>
        <position position="223"/>
    </location>
</feature>
<keyword evidence="7 16" id="KW-0285">Flavoprotein</keyword>
<evidence type="ECO:0000256" key="12">
    <source>
        <dbReference type="ARBA" id="ARBA00023002"/>
    </source>
</evidence>
<comment type="subcellular location">
    <subcellularLocation>
        <location evidence="3 16">Cytoplasm</location>
    </subcellularLocation>
</comment>
<dbReference type="Pfam" id="PF01565">
    <property type="entry name" value="FAD_binding_4"/>
    <property type="match status" value="1"/>
</dbReference>
<dbReference type="InterPro" id="IPR016167">
    <property type="entry name" value="FAD-bd_PCMH_sub1"/>
</dbReference>
<dbReference type="GO" id="GO:0008762">
    <property type="term" value="F:UDP-N-acetylmuramate dehydrogenase activity"/>
    <property type="evidence" value="ECO:0007669"/>
    <property type="project" value="UniProtKB-UniRule"/>
</dbReference>
<dbReference type="EC" id="1.3.1.98" evidence="16"/>
<accession>A0A7C4YEW2</accession>
<evidence type="ECO:0000256" key="14">
    <source>
        <dbReference type="ARBA" id="ARBA00023316"/>
    </source>
</evidence>
<dbReference type="Pfam" id="PF02873">
    <property type="entry name" value="MurB_C"/>
    <property type="match status" value="1"/>
</dbReference>
<evidence type="ECO:0000256" key="15">
    <source>
        <dbReference type="ARBA" id="ARBA00048914"/>
    </source>
</evidence>
<evidence type="ECO:0000256" key="2">
    <source>
        <dbReference type="ARBA" id="ARBA00003921"/>
    </source>
</evidence>
<evidence type="ECO:0000256" key="5">
    <source>
        <dbReference type="ARBA" id="ARBA00022490"/>
    </source>
</evidence>
<dbReference type="NCBIfam" id="NF010480">
    <property type="entry name" value="PRK13905.1"/>
    <property type="match status" value="1"/>
</dbReference>
<organism evidence="18">
    <name type="scientific">candidate division WOR-3 bacterium</name>
    <dbReference type="NCBI Taxonomy" id="2052148"/>
    <lineage>
        <taxon>Bacteria</taxon>
        <taxon>Bacteria division WOR-3</taxon>
    </lineage>
</organism>
<protein>
    <recommendedName>
        <fullName evidence="16">UDP-N-acetylenolpyruvoylglucosamine reductase</fullName>
        <ecNumber evidence="16">1.3.1.98</ecNumber>
    </recommendedName>
    <alternativeName>
        <fullName evidence="16">UDP-N-acetylmuramate dehydrogenase</fullName>
    </alternativeName>
</protein>
<feature type="active site" evidence="16">
    <location>
        <position position="176"/>
    </location>
</feature>
<comment type="catalytic activity">
    <reaction evidence="15 16">
        <text>UDP-N-acetyl-alpha-D-muramate + NADP(+) = UDP-N-acetyl-3-O-(1-carboxyvinyl)-alpha-D-glucosamine + NADPH + H(+)</text>
        <dbReference type="Rhea" id="RHEA:12248"/>
        <dbReference type="ChEBI" id="CHEBI:15378"/>
        <dbReference type="ChEBI" id="CHEBI:57783"/>
        <dbReference type="ChEBI" id="CHEBI:58349"/>
        <dbReference type="ChEBI" id="CHEBI:68483"/>
        <dbReference type="ChEBI" id="CHEBI:70757"/>
        <dbReference type="EC" id="1.3.1.98"/>
    </reaction>
</comment>
<comment type="caution">
    <text evidence="18">The sequence shown here is derived from an EMBL/GenBank/DDBJ whole genome shotgun (WGS) entry which is preliminary data.</text>
</comment>
<dbReference type="EMBL" id="DTHG01000006">
    <property type="protein sequence ID" value="HGW91026.1"/>
    <property type="molecule type" value="Genomic_DNA"/>
</dbReference>
<dbReference type="PROSITE" id="PS51387">
    <property type="entry name" value="FAD_PCMH"/>
    <property type="match status" value="1"/>
</dbReference>
<keyword evidence="13 16" id="KW-0131">Cell cycle</keyword>
<dbReference type="GO" id="GO:0005829">
    <property type="term" value="C:cytosol"/>
    <property type="evidence" value="ECO:0007669"/>
    <property type="project" value="TreeGrafter"/>
</dbReference>
<dbReference type="Gene3D" id="3.30.43.10">
    <property type="entry name" value="Uridine Diphospho-n-acetylenolpyruvylglucosamine Reductase, domain 2"/>
    <property type="match status" value="1"/>
</dbReference>
<keyword evidence="14 16" id="KW-0961">Cell wall biogenesis/degradation</keyword>
<dbReference type="PANTHER" id="PTHR21071:SF4">
    <property type="entry name" value="UDP-N-ACETYLENOLPYRUVOYLGLUCOSAMINE REDUCTASE"/>
    <property type="match status" value="1"/>
</dbReference>
<dbReference type="InterPro" id="IPR016169">
    <property type="entry name" value="FAD-bd_PCMH_sub2"/>
</dbReference>
<dbReference type="GO" id="GO:0009252">
    <property type="term" value="P:peptidoglycan biosynthetic process"/>
    <property type="evidence" value="ECO:0007669"/>
    <property type="project" value="UniProtKB-UniRule"/>
</dbReference>
<dbReference type="Gene3D" id="3.90.78.10">
    <property type="entry name" value="UDP-N-acetylenolpyruvoylglucosamine reductase, C-terminal domain"/>
    <property type="match status" value="1"/>
</dbReference>
<evidence type="ECO:0000256" key="3">
    <source>
        <dbReference type="ARBA" id="ARBA00004496"/>
    </source>
</evidence>
<comment type="similarity">
    <text evidence="16">Belongs to the MurB family.</text>
</comment>
<dbReference type="InterPro" id="IPR036635">
    <property type="entry name" value="MurB_C_sf"/>
</dbReference>
<evidence type="ECO:0000256" key="13">
    <source>
        <dbReference type="ARBA" id="ARBA00023306"/>
    </source>
</evidence>
<dbReference type="Gene3D" id="3.30.465.10">
    <property type="match status" value="1"/>
</dbReference>
<dbReference type="SUPFAM" id="SSF56176">
    <property type="entry name" value="FAD-binding/transporter-associated domain-like"/>
    <property type="match status" value="1"/>
</dbReference>
<evidence type="ECO:0000259" key="17">
    <source>
        <dbReference type="PROSITE" id="PS51387"/>
    </source>
</evidence>
<sequence length="298" mass="34033">MVQGILIRLRRRSVLPYKLKRNLKENESLKNWTTIRTGGIAKFMFFPEDIEEILDIIHIAKRDGIKFYFLGNGSKVLFPDNNFDGIIINMRNFANLKMDGEMIEVSSGYSLQKLLKIAQDNGLTGMEGLIGIPATIGGALKMNAGSYGYEMGKVVEEVTILRNENVLNEKYKFIYRRGLNEGIYLKAKIKLEKSEKLEIEKRMNEFFSIKTKTQPINMPTFGSVFKNPEGFKAWELIKGANCDKIRIGDAAVSEIHSNFIVNLGNARTEEILEIIKIIKDKVYEKYNVMLEEEVNIVS</sequence>
<feature type="active site" evidence="16">
    <location>
        <position position="293"/>
    </location>
</feature>
<comment type="cofactor">
    <cofactor evidence="1 16">
        <name>FAD</name>
        <dbReference type="ChEBI" id="CHEBI:57692"/>
    </cofactor>
</comment>
<dbReference type="InterPro" id="IPR011601">
    <property type="entry name" value="MurB_C"/>
</dbReference>
<gene>
    <name evidence="16 18" type="primary">murB</name>
    <name evidence="18" type="ORF">ENV67_00595</name>
</gene>
<dbReference type="InterPro" id="IPR016166">
    <property type="entry name" value="FAD-bd_PCMH"/>
</dbReference>
<evidence type="ECO:0000256" key="11">
    <source>
        <dbReference type="ARBA" id="ARBA00022984"/>
    </source>
</evidence>
<name>A0A7C4YEW2_UNCW3</name>
<dbReference type="GO" id="GO:0051301">
    <property type="term" value="P:cell division"/>
    <property type="evidence" value="ECO:0007669"/>
    <property type="project" value="UniProtKB-KW"/>
</dbReference>
<keyword evidence="11 16" id="KW-0573">Peptidoglycan synthesis</keyword>
<comment type="pathway">
    <text evidence="4 16">Cell wall biogenesis; peptidoglycan biosynthesis.</text>
</comment>
<dbReference type="InterPro" id="IPR003170">
    <property type="entry name" value="MurB"/>
</dbReference>
<evidence type="ECO:0000256" key="6">
    <source>
        <dbReference type="ARBA" id="ARBA00022618"/>
    </source>
</evidence>